<gene>
    <name evidence="3" type="ORF">CJ030_MR7G007754</name>
</gene>
<reference evidence="3 4" key="1">
    <citation type="journal article" date="2019" name="Plant Biotechnol. J.">
        <title>The red bayberry genome and genetic basis of sex determination.</title>
        <authorList>
            <person name="Jia H.M."/>
            <person name="Jia H.J."/>
            <person name="Cai Q.L."/>
            <person name="Wang Y."/>
            <person name="Zhao H.B."/>
            <person name="Yang W.F."/>
            <person name="Wang G.Y."/>
            <person name="Li Y.H."/>
            <person name="Zhan D.L."/>
            <person name="Shen Y.T."/>
            <person name="Niu Q.F."/>
            <person name="Chang L."/>
            <person name="Qiu J."/>
            <person name="Zhao L."/>
            <person name="Xie H.B."/>
            <person name="Fu W.Y."/>
            <person name="Jin J."/>
            <person name="Li X.W."/>
            <person name="Jiao Y."/>
            <person name="Zhou C.C."/>
            <person name="Tu T."/>
            <person name="Chai C.Y."/>
            <person name="Gao J.L."/>
            <person name="Fan L.J."/>
            <person name="van de Weg E."/>
            <person name="Wang J.Y."/>
            <person name="Gao Z.S."/>
        </authorList>
    </citation>
    <scope>NUCLEOTIDE SEQUENCE [LARGE SCALE GENOMIC DNA]</scope>
    <source>
        <tissue evidence="3">Leaves</tissue>
    </source>
</reference>
<dbReference type="InterPro" id="IPR036047">
    <property type="entry name" value="F-box-like_dom_sf"/>
</dbReference>
<dbReference type="Gene3D" id="3.40.1000.30">
    <property type="match status" value="1"/>
</dbReference>
<protein>
    <submittedName>
        <fullName evidence="3">F-box protein SKIP22</fullName>
    </submittedName>
</protein>
<proteinExistence type="predicted"/>
<keyword evidence="4" id="KW-1185">Reference proteome</keyword>
<dbReference type="OrthoDB" id="101791at2759"/>
<dbReference type="SMART" id="SM00256">
    <property type="entry name" value="FBOX"/>
    <property type="match status" value="1"/>
</dbReference>
<evidence type="ECO:0000259" key="2">
    <source>
        <dbReference type="PROSITE" id="PS50181"/>
    </source>
</evidence>
<feature type="domain" description="F-box" evidence="2">
    <location>
        <begin position="361"/>
        <end position="407"/>
    </location>
</feature>
<dbReference type="AlphaFoldDB" id="A0A6A1V8U8"/>
<feature type="region of interest" description="Disordered" evidence="1">
    <location>
        <begin position="132"/>
        <end position="165"/>
    </location>
</feature>
<dbReference type="PANTHER" id="PTHR47602:SF2">
    <property type="entry name" value="F-BOX PROTEIN SKIP22"/>
    <property type="match status" value="1"/>
</dbReference>
<feature type="region of interest" description="Disordered" evidence="1">
    <location>
        <begin position="86"/>
        <end position="120"/>
    </location>
</feature>
<dbReference type="Proteomes" id="UP000516437">
    <property type="component" value="Chromosome 7"/>
</dbReference>
<dbReference type="SUPFAM" id="SSF81383">
    <property type="entry name" value="F-box domain"/>
    <property type="match status" value="1"/>
</dbReference>
<dbReference type="Gene3D" id="3.10.20.90">
    <property type="entry name" value="Phosphatidylinositol 3-kinase Catalytic Subunit, Chain A, domain 1"/>
    <property type="match status" value="1"/>
</dbReference>
<dbReference type="InterPro" id="IPR001810">
    <property type="entry name" value="F-box_dom"/>
</dbReference>
<evidence type="ECO:0000256" key="1">
    <source>
        <dbReference type="SAM" id="MobiDB-lite"/>
    </source>
</evidence>
<evidence type="ECO:0000313" key="4">
    <source>
        <dbReference type="Proteomes" id="UP000516437"/>
    </source>
</evidence>
<dbReference type="EMBL" id="RXIC02000025">
    <property type="protein sequence ID" value="KAB1208596.1"/>
    <property type="molecule type" value="Genomic_DNA"/>
</dbReference>
<accession>A0A6A1V8U8</accession>
<dbReference type="Pfam" id="PF12937">
    <property type="entry name" value="F-box-like"/>
    <property type="match status" value="1"/>
</dbReference>
<evidence type="ECO:0000313" key="3">
    <source>
        <dbReference type="EMBL" id="KAB1208596.1"/>
    </source>
</evidence>
<dbReference type="Gene3D" id="1.20.1280.50">
    <property type="match status" value="1"/>
</dbReference>
<name>A0A6A1V8U8_9ROSI</name>
<feature type="compositionally biased region" description="Polar residues" evidence="1">
    <location>
        <begin position="142"/>
        <end position="156"/>
    </location>
</feature>
<comment type="caution">
    <text evidence="3">The sequence shown here is derived from an EMBL/GenBank/DDBJ whole genome shotgun (WGS) entry which is preliminary data.</text>
</comment>
<feature type="compositionally biased region" description="Polar residues" evidence="1">
    <location>
        <begin position="86"/>
        <end position="97"/>
    </location>
</feature>
<dbReference type="PANTHER" id="PTHR47602">
    <property type="entry name" value="F-BOX PROTEIN SKIP22"/>
    <property type="match status" value="1"/>
</dbReference>
<sequence length="510" mass="56272">MKLRLRSVESKQTLKIEVPAPLTLQQLKETVSQSISSSSTSLLHLSLNRKDELHASSPETSLQSLGITSGDLIFFTLNPTAFSSQTLAPNSSLSVQQPPTPSEVPLQAPEAEEMSSNRETPLQDLIVQGIPEGPEIADSDMSDSTTLQDQGGSLVSESEGEDSLEISSAETMEMHDGSVSAGKKFYERCFLRRILRAELGDYGGDHRLLVIAVHAVLLESGFVAFDSVSGIRIDRFHLPDVWPSNAFTMSLCYTLPELLGNSNGYVANVPESVVLKFQSLGHFVNIYGSLATGGSGLYRVSLNENRFAPAISLANSDSIDIINEEDGYPESEVFEFWKTVKDGLALPLLIDLCERAGLVPPPCFMRLPAELKLKVLESLPGVDLAKVGCVCSELRYLSSNNELWKVKYEEVFGRADQGSIQWKDRFAWESNKKRKREPGPWRGLPRVDRGFYFPVRRGPNPFGIPPMVGGDYDRLPRLEFPFPQGRQVGAAFPRIRRNLTPHCNLGGTNL</sequence>
<dbReference type="CDD" id="cd22165">
    <property type="entry name" value="F-box_AtSKIP22-like"/>
    <property type="match status" value="1"/>
</dbReference>
<organism evidence="3 4">
    <name type="scientific">Morella rubra</name>
    <name type="common">Chinese bayberry</name>
    <dbReference type="NCBI Taxonomy" id="262757"/>
    <lineage>
        <taxon>Eukaryota</taxon>
        <taxon>Viridiplantae</taxon>
        <taxon>Streptophyta</taxon>
        <taxon>Embryophyta</taxon>
        <taxon>Tracheophyta</taxon>
        <taxon>Spermatophyta</taxon>
        <taxon>Magnoliopsida</taxon>
        <taxon>eudicotyledons</taxon>
        <taxon>Gunneridae</taxon>
        <taxon>Pentapetalae</taxon>
        <taxon>rosids</taxon>
        <taxon>fabids</taxon>
        <taxon>Fagales</taxon>
        <taxon>Myricaceae</taxon>
        <taxon>Morella</taxon>
    </lineage>
</organism>
<dbReference type="PROSITE" id="PS50181">
    <property type="entry name" value="FBOX"/>
    <property type="match status" value="1"/>
</dbReference>